<dbReference type="Proteomes" id="UP001301350">
    <property type="component" value="Unassembled WGS sequence"/>
</dbReference>
<sequence>MFISSGSYRPGPFRRRRRRRCHARAWRCVAKAPCLVLPGLGNSAADYVALLPQLPTGSRCLSVARYDWARNVPTLFTQSYWRGKLEPWQIMPWYLARLDRCLREMLAAPEAVDTAGTGSARVNLIGHSAGGWLARIYLAEFAADDVRRRVAALVTLGTPNVAPPPGVFDQTRGLLAYLARHHPLPCSAAHSVGAAATTAFAHTRLTCVGSRAVRGDLRSGKLEEAVAYTSYWPVCGRGRVAGDGIVPAKSAFLCGARAIVLADARHSPLTAKHNWYGSPQHFRQWADALP</sequence>
<dbReference type="SUPFAM" id="SSF53474">
    <property type="entry name" value="alpha/beta-Hydrolases"/>
    <property type="match status" value="1"/>
</dbReference>
<evidence type="ECO:0000313" key="3">
    <source>
        <dbReference type="Proteomes" id="UP001301350"/>
    </source>
</evidence>
<accession>A0AAV9IXJ5</accession>
<dbReference type="InterPro" id="IPR000073">
    <property type="entry name" value="AB_hydrolase_1"/>
</dbReference>
<dbReference type="PANTHER" id="PTHR47909:SF2">
    <property type="entry name" value="GPI INOSITOL-DEACYLASE"/>
    <property type="match status" value="1"/>
</dbReference>
<gene>
    <name evidence="2" type="ORF">CDCA_CDCA10G3034</name>
</gene>
<proteinExistence type="predicted"/>
<dbReference type="EMBL" id="JANCYW010000010">
    <property type="protein sequence ID" value="KAK4537009.1"/>
    <property type="molecule type" value="Genomic_DNA"/>
</dbReference>
<reference evidence="2 3" key="1">
    <citation type="submission" date="2022-07" db="EMBL/GenBank/DDBJ databases">
        <title>Genome-wide signatures of adaptation to extreme environments.</title>
        <authorList>
            <person name="Cho C.H."/>
            <person name="Yoon H.S."/>
        </authorList>
    </citation>
    <scope>NUCLEOTIDE SEQUENCE [LARGE SCALE GENOMIC DNA]</scope>
    <source>
        <strain evidence="2 3">DBV 063 E5</strain>
    </source>
</reference>
<dbReference type="InterPro" id="IPR029058">
    <property type="entry name" value="AB_hydrolase_fold"/>
</dbReference>
<name>A0AAV9IXJ5_CYACA</name>
<dbReference type="AlphaFoldDB" id="A0AAV9IXJ5"/>
<keyword evidence="3" id="KW-1185">Reference proteome</keyword>
<evidence type="ECO:0000313" key="2">
    <source>
        <dbReference type="EMBL" id="KAK4537009.1"/>
    </source>
</evidence>
<dbReference type="Pfam" id="PF00561">
    <property type="entry name" value="Abhydrolase_1"/>
    <property type="match status" value="1"/>
</dbReference>
<comment type="caution">
    <text evidence="2">The sequence shown here is derived from an EMBL/GenBank/DDBJ whole genome shotgun (WGS) entry which is preliminary data.</text>
</comment>
<protein>
    <recommendedName>
        <fullName evidence="1">AB hydrolase-1 domain-containing protein</fullName>
    </recommendedName>
</protein>
<dbReference type="PANTHER" id="PTHR47909">
    <property type="entry name" value="ALPHA/BETA-HYDROLASES SUPERFAMILY PROTEIN"/>
    <property type="match status" value="1"/>
</dbReference>
<evidence type="ECO:0000259" key="1">
    <source>
        <dbReference type="Pfam" id="PF00561"/>
    </source>
</evidence>
<dbReference type="Gene3D" id="3.40.50.1820">
    <property type="entry name" value="alpha/beta hydrolase"/>
    <property type="match status" value="1"/>
</dbReference>
<organism evidence="2 3">
    <name type="scientific">Cyanidium caldarium</name>
    <name type="common">Red alga</name>
    <dbReference type="NCBI Taxonomy" id="2771"/>
    <lineage>
        <taxon>Eukaryota</taxon>
        <taxon>Rhodophyta</taxon>
        <taxon>Bangiophyceae</taxon>
        <taxon>Cyanidiales</taxon>
        <taxon>Cyanidiaceae</taxon>
        <taxon>Cyanidium</taxon>
    </lineage>
</organism>
<feature type="domain" description="AB hydrolase-1" evidence="1">
    <location>
        <begin position="117"/>
        <end position="167"/>
    </location>
</feature>